<dbReference type="OrthoDB" id="10353379at2759"/>
<evidence type="ECO:0000313" key="3">
    <source>
        <dbReference type="Proteomes" id="UP001153678"/>
    </source>
</evidence>
<gene>
    <name evidence="2" type="ORF">FWILDA_LOCUS168</name>
</gene>
<feature type="signal peptide" evidence="1">
    <location>
        <begin position="1"/>
        <end position="25"/>
    </location>
</feature>
<organism evidence="2 3">
    <name type="scientific">Funneliformis geosporum</name>
    <dbReference type="NCBI Taxonomy" id="1117311"/>
    <lineage>
        <taxon>Eukaryota</taxon>
        <taxon>Fungi</taxon>
        <taxon>Fungi incertae sedis</taxon>
        <taxon>Mucoromycota</taxon>
        <taxon>Glomeromycotina</taxon>
        <taxon>Glomeromycetes</taxon>
        <taxon>Glomerales</taxon>
        <taxon>Glomeraceae</taxon>
        <taxon>Funneliformis</taxon>
    </lineage>
</organism>
<feature type="chain" id="PRO_5040821850" evidence="1">
    <location>
        <begin position="26"/>
        <end position="140"/>
    </location>
</feature>
<protein>
    <submittedName>
        <fullName evidence="2">14033_t:CDS:1</fullName>
    </submittedName>
</protein>
<reference evidence="2" key="1">
    <citation type="submission" date="2022-08" db="EMBL/GenBank/DDBJ databases">
        <authorList>
            <person name="Kallberg Y."/>
            <person name="Tangrot J."/>
            <person name="Rosling A."/>
        </authorList>
    </citation>
    <scope>NUCLEOTIDE SEQUENCE</scope>
    <source>
        <strain evidence="2">Wild A</strain>
    </source>
</reference>
<comment type="caution">
    <text evidence="2">The sequence shown here is derived from an EMBL/GenBank/DDBJ whole genome shotgun (WGS) entry which is preliminary data.</text>
</comment>
<proteinExistence type="predicted"/>
<dbReference type="AlphaFoldDB" id="A0A9W4WHA6"/>
<dbReference type="Proteomes" id="UP001153678">
    <property type="component" value="Unassembled WGS sequence"/>
</dbReference>
<evidence type="ECO:0000313" key="2">
    <source>
        <dbReference type="EMBL" id="CAI2161673.1"/>
    </source>
</evidence>
<evidence type="ECO:0000256" key="1">
    <source>
        <dbReference type="SAM" id="SignalP"/>
    </source>
</evidence>
<keyword evidence="3" id="KW-1185">Reference proteome</keyword>
<accession>A0A9W4WHA6</accession>
<name>A0A9W4WHA6_9GLOM</name>
<dbReference type="EMBL" id="CAMKVN010000010">
    <property type="protein sequence ID" value="CAI2161673.1"/>
    <property type="molecule type" value="Genomic_DNA"/>
</dbReference>
<keyword evidence="1" id="KW-0732">Signal</keyword>
<sequence length="140" mass="16420">MKSQSLTQNLFFILLFTILTTFVLSITCPQEFTEEVNYTNAKERYTVSLKKPGKSSVENPIETHYTYLRDCMNRILVYSSQVDYYGKINNTKISENQDVIYILEIVNIYFGWFDPRYVDEKLSKLEIVNSAEKDQKVSIN</sequence>